<keyword evidence="2" id="KW-1185">Reference proteome</keyword>
<dbReference type="RefSeq" id="WP_116208962.1">
    <property type="nucleotide sequence ID" value="NZ_QUNR01000005.1"/>
</dbReference>
<comment type="caution">
    <text evidence="1">The sequence shown here is derived from an EMBL/GenBank/DDBJ whole genome shotgun (WGS) entry which is preliminary data.</text>
</comment>
<proteinExistence type="predicted"/>
<evidence type="ECO:0000313" key="1">
    <source>
        <dbReference type="EMBL" id="REH36100.1"/>
    </source>
</evidence>
<evidence type="ECO:0000313" key="2">
    <source>
        <dbReference type="Proteomes" id="UP000256774"/>
    </source>
</evidence>
<dbReference type="EMBL" id="QUNR01000005">
    <property type="protein sequence ID" value="REH36100.1"/>
    <property type="molecule type" value="Genomic_DNA"/>
</dbReference>
<organism evidence="1 2">
    <name type="scientific">Paraperlucidibaca baekdonensis</name>
    <dbReference type="NCBI Taxonomy" id="748120"/>
    <lineage>
        <taxon>Bacteria</taxon>
        <taxon>Pseudomonadati</taxon>
        <taxon>Pseudomonadota</taxon>
        <taxon>Gammaproteobacteria</taxon>
        <taxon>Moraxellales</taxon>
        <taxon>Moraxellaceae</taxon>
        <taxon>Paraperlucidibaca</taxon>
    </lineage>
</organism>
<accession>A0A3E0H249</accession>
<sequence length="278" mass="31805">MRIWNERDHGKHADSLARLAMAAKDALPSCNIGSSGAGEITIKYDPDAQLKGVRFSSFYVRSMGKGDGELWRVMRKLNKEENTWEFTNVEEIVDFIASYIASEKANNGHVDIKQVEADQLSRAERIRLITSEMTSQLLEHLSKFKETTDGRRIFKELLSTMLWKFSEADGAKHGNKRWTRDALDCYAKDKLTKNLIHEHTIPRKVLIEELMSLEAIDQISIHEFLSKFCFATVVTKEEDDLLRKAGLNSKMPTDWSFGDDDVMARYKEANLSPVNIKD</sequence>
<reference evidence="1 2" key="1">
    <citation type="submission" date="2018-08" db="EMBL/GenBank/DDBJ databases">
        <title>Genomic Encyclopedia of Type Strains, Phase IV (KMG-IV): sequencing the most valuable type-strain genomes for metagenomic binning, comparative biology and taxonomic classification.</title>
        <authorList>
            <person name="Goeker M."/>
        </authorList>
    </citation>
    <scope>NUCLEOTIDE SEQUENCE [LARGE SCALE GENOMIC DNA]</scope>
    <source>
        <strain evidence="1 2">DSM 26022</strain>
    </source>
</reference>
<protein>
    <submittedName>
        <fullName evidence="1">Uncharacterized protein</fullName>
    </submittedName>
</protein>
<dbReference type="OrthoDB" id="2969346at2"/>
<name>A0A3E0H249_9GAMM</name>
<dbReference type="AlphaFoldDB" id="A0A3E0H249"/>
<gene>
    <name evidence="1" type="ORF">DFR26_2144</name>
</gene>
<dbReference type="Proteomes" id="UP000256774">
    <property type="component" value="Unassembled WGS sequence"/>
</dbReference>